<dbReference type="CDD" id="cd01562">
    <property type="entry name" value="Thr-dehyd"/>
    <property type="match status" value="1"/>
</dbReference>
<dbReference type="Proteomes" id="UP001158576">
    <property type="component" value="Chromosome 2"/>
</dbReference>
<evidence type="ECO:0000256" key="7">
    <source>
        <dbReference type="ARBA" id="ARBA00022842"/>
    </source>
</evidence>
<dbReference type="InterPro" id="IPR000634">
    <property type="entry name" value="Ser/Thr_deHydtase_PyrdxlP-BS"/>
</dbReference>
<evidence type="ECO:0000259" key="10">
    <source>
        <dbReference type="Pfam" id="PF00291"/>
    </source>
</evidence>
<dbReference type="PANTHER" id="PTHR43050:SF1">
    <property type="entry name" value="SERINE RACEMASE"/>
    <property type="match status" value="1"/>
</dbReference>
<evidence type="ECO:0000256" key="4">
    <source>
        <dbReference type="ARBA" id="ARBA00001946"/>
    </source>
</evidence>
<feature type="domain" description="Tryptophan synthase beta chain-like PALP" evidence="10">
    <location>
        <begin position="15"/>
        <end position="307"/>
    </location>
</feature>
<gene>
    <name evidence="11" type="ORF">OKIOD_LOCUS14688</name>
</gene>
<dbReference type="EC" id="4.3.1.17" evidence="6"/>
<comment type="cofactor">
    <cofactor evidence="3">
        <name>Mn(2+)</name>
        <dbReference type="ChEBI" id="CHEBI:29035"/>
    </cofactor>
</comment>
<protein>
    <recommendedName>
        <fullName evidence="6">L-serine ammonia-lyase</fullName>
        <ecNumber evidence="6">4.3.1.17</ecNumber>
    </recommendedName>
</protein>
<evidence type="ECO:0000256" key="3">
    <source>
        <dbReference type="ARBA" id="ARBA00001936"/>
    </source>
</evidence>
<comment type="catalytic activity">
    <reaction evidence="9">
        <text>L-serine = pyruvate + NH4(+)</text>
        <dbReference type="Rhea" id="RHEA:19169"/>
        <dbReference type="ChEBI" id="CHEBI:15361"/>
        <dbReference type="ChEBI" id="CHEBI:28938"/>
        <dbReference type="ChEBI" id="CHEBI:33384"/>
        <dbReference type="EC" id="4.3.1.17"/>
    </reaction>
</comment>
<name>A0ABN7T3L7_OIKDI</name>
<evidence type="ECO:0000313" key="12">
    <source>
        <dbReference type="Proteomes" id="UP001158576"/>
    </source>
</evidence>
<dbReference type="PROSITE" id="PS00165">
    <property type="entry name" value="DEHYDRATASE_SER_THR"/>
    <property type="match status" value="1"/>
</dbReference>
<accession>A0ABN7T3L7</accession>
<keyword evidence="7" id="KW-0460">Magnesium</keyword>
<sequence length="324" mass="34623">MVKIAEIEAALGRIKTTIHRTPILTNSTVDSLAGRQLFFKAENLQKTGSFKARGALNAVSKLGDEISAVCCDSSGNHGQALSWAAKSVGKTCHVAVPKGAPMVKVAAIENYGGLVHFCEPNDAGREAKRNELVEKYGAKMIHPSQDFDVIVGQGTIGLELIEQFEEQPLDAIIIPVGGGGLISGIATALRASWPEVKIIAAEPVEVDDCAVSMEKGDLVVTEKNDTVCDGVRTNVGKNTWPMIKELVDEVITVDDISVAKAWKLIMERMKTVAEPTGALALAVALSRSFNESYPRDQFPRVGVILCGGNLDLSVVPQMLKLADC</sequence>
<evidence type="ECO:0000256" key="6">
    <source>
        <dbReference type="ARBA" id="ARBA00012093"/>
    </source>
</evidence>
<reference evidence="11 12" key="1">
    <citation type="submission" date="2021-04" db="EMBL/GenBank/DDBJ databases">
        <authorList>
            <person name="Bliznina A."/>
        </authorList>
    </citation>
    <scope>NUCLEOTIDE SEQUENCE [LARGE SCALE GENOMIC DNA]</scope>
</reference>
<organism evidence="11 12">
    <name type="scientific">Oikopleura dioica</name>
    <name type="common">Tunicate</name>
    <dbReference type="NCBI Taxonomy" id="34765"/>
    <lineage>
        <taxon>Eukaryota</taxon>
        <taxon>Metazoa</taxon>
        <taxon>Chordata</taxon>
        <taxon>Tunicata</taxon>
        <taxon>Appendicularia</taxon>
        <taxon>Copelata</taxon>
        <taxon>Oikopleuridae</taxon>
        <taxon>Oikopleura</taxon>
    </lineage>
</organism>
<evidence type="ECO:0000313" key="11">
    <source>
        <dbReference type="EMBL" id="CAG5111642.1"/>
    </source>
</evidence>
<evidence type="ECO:0000256" key="2">
    <source>
        <dbReference type="ARBA" id="ARBA00001933"/>
    </source>
</evidence>
<dbReference type="PANTHER" id="PTHR43050">
    <property type="entry name" value="SERINE / THREONINE RACEMASE FAMILY MEMBER"/>
    <property type="match status" value="1"/>
</dbReference>
<evidence type="ECO:0000256" key="1">
    <source>
        <dbReference type="ARBA" id="ARBA00001913"/>
    </source>
</evidence>
<keyword evidence="12" id="KW-1185">Reference proteome</keyword>
<proteinExistence type="inferred from homology"/>
<comment type="cofactor">
    <cofactor evidence="1">
        <name>Ca(2+)</name>
        <dbReference type="ChEBI" id="CHEBI:29108"/>
    </cofactor>
</comment>
<dbReference type="InterPro" id="IPR001926">
    <property type="entry name" value="TrpB-like_PALP"/>
</dbReference>
<evidence type="ECO:0000256" key="9">
    <source>
        <dbReference type="ARBA" id="ARBA00049406"/>
    </source>
</evidence>
<dbReference type="SUPFAM" id="SSF53686">
    <property type="entry name" value="Tryptophan synthase beta subunit-like PLP-dependent enzymes"/>
    <property type="match status" value="1"/>
</dbReference>
<evidence type="ECO:0000256" key="8">
    <source>
        <dbReference type="ARBA" id="ARBA00022898"/>
    </source>
</evidence>
<comment type="cofactor">
    <cofactor evidence="4">
        <name>Mg(2+)</name>
        <dbReference type="ChEBI" id="CHEBI:18420"/>
    </cofactor>
</comment>
<comment type="similarity">
    <text evidence="5">Belongs to the serine/threonine dehydratase family.</text>
</comment>
<dbReference type="Pfam" id="PF00291">
    <property type="entry name" value="PALP"/>
    <property type="match status" value="1"/>
</dbReference>
<dbReference type="EMBL" id="OU015567">
    <property type="protein sequence ID" value="CAG5111642.1"/>
    <property type="molecule type" value="Genomic_DNA"/>
</dbReference>
<dbReference type="Gene3D" id="3.40.50.1100">
    <property type="match status" value="2"/>
</dbReference>
<keyword evidence="8" id="KW-0663">Pyridoxal phosphate</keyword>
<dbReference type="InterPro" id="IPR036052">
    <property type="entry name" value="TrpB-like_PALP_sf"/>
</dbReference>
<comment type="cofactor">
    <cofactor evidence="2">
        <name>pyridoxal 5'-phosphate</name>
        <dbReference type="ChEBI" id="CHEBI:597326"/>
    </cofactor>
</comment>
<evidence type="ECO:0000256" key="5">
    <source>
        <dbReference type="ARBA" id="ARBA00010869"/>
    </source>
</evidence>